<evidence type="ECO:0000256" key="2">
    <source>
        <dbReference type="SAM" id="SignalP"/>
    </source>
</evidence>
<proteinExistence type="predicted"/>
<protein>
    <submittedName>
        <fullName evidence="3">Spy/CpxP family protein refolding chaperone</fullName>
    </submittedName>
</protein>
<feature type="chain" id="PRO_5020411686" evidence="2">
    <location>
        <begin position="24"/>
        <end position="179"/>
    </location>
</feature>
<keyword evidence="4" id="KW-1185">Reference proteome</keyword>
<evidence type="ECO:0000313" key="4">
    <source>
        <dbReference type="Proteomes" id="UP000295832"/>
    </source>
</evidence>
<name>A0A4R8H0Q1_9FIRM</name>
<keyword evidence="2" id="KW-0732">Signal</keyword>
<gene>
    <name evidence="3" type="ORF">C7959_11377</name>
</gene>
<sequence length="179" mass="20757">MRRSLSFVLVMTMVLGISVYAFAHGGGNGFNQGPRNTYRNNNYHDDLNLSREQEDKIEELQDKYYDQMDDLMDDLRDKGRDLRDLYFDKDAKRNEILELQAEVNQLRNQMSILMTEMRLEMRDILTAEQLDLIEDYGMMGFGMMNGFGMIDGRGFRGHMGGRGMMGGYMMHGNNGMMGW</sequence>
<evidence type="ECO:0000256" key="1">
    <source>
        <dbReference type="SAM" id="Coils"/>
    </source>
</evidence>
<dbReference type="EMBL" id="SOEG01000013">
    <property type="protein sequence ID" value="TDX51432.1"/>
    <property type="molecule type" value="Genomic_DNA"/>
</dbReference>
<keyword evidence="1" id="KW-0175">Coiled coil</keyword>
<dbReference type="Gene3D" id="1.20.120.1490">
    <property type="match status" value="1"/>
</dbReference>
<reference evidence="3 4" key="1">
    <citation type="submission" date="2019-03" db="EMBL/GenBank/DDBJ databases">
        <title>Subsurface microbial communities from deep shales in Ohio and West Virginia, USA.</title>
        <authorList>
            <person name="Wrighton K."/>
        </authorList>
    </citation>
    <scope>NUCLEOTIDE SEQUENCE [LARGE SCALE GENOMIC DNA]</scope>
    <source>
        <strain evidence="3 4">MSL 6dP</strain>
    </source>
</reference>
<dbReference type="InterPro" id="IPR025961">
    <property type="entry name" value="Metal_resist"/>
</dbReference>
<dbReference type="AlphaFoldDB" id="A0A4R8H0Q1"/>
<feature type="coiled-coil region" evidence="1">
    <location>
        <begin position="89"/>
        <end position="116"/>
    </location>
</feature>
<evidence type="ECO:0000313" key="3">
    <source>
        <dbReference type="EMBL" id="TDX51432.1"/>
    </source>
</evidence>
<organism evidence="3 4">
    <name type="scientific">Orenia marismortui</name>
    <dbReference type="NCBI Taxonomy" id="46469"/>
    <lineage>
        <taxon>Bacteria</taxon>
        <taxon>Bacillati</taxon>
        <taxon>Bacillota</taxon>
        <taxon>Clostridia</taxon>
        <taxon>Halanaerobiales</taxon>
        <taxon>Halobacteroidaceae</taxon>
        <taxon>Orenia</taxon>
    </lineage>
</organism>
<feature type="signal peptide" evidence="2">
    <location>
        <begin position="1"/>
        <end position="23"/>
    </location>
</feature>
<dbReference type="Proteomes" id="UP000295832">
    <property type="component" value="Unassembled WGS sequence"/>
</dbReference>
<dbReference type="RefSeq" id="WP_134116790.1">
    <property type="nucleotide sequence ID" value="NZ_SOEG01000013.1"/>
</dbReference>
<comment type="caution">
    <text evidence="3">The sequence shown here is derived from an EMBL/GenBank/DDBJ whole genome shotgun (WGS) entry which is preliminary data.</text>
</comment>
<accession>A0A4R8H0Q1</accession>
<dbReference type="Pfam" id="PF13801">
    <property type="entry name" value="Metal_resist"/>
    <property type="match status" value="1"/>
</dbReference>
<dbReference type="STRING" id="926561.GCA_000379025_01492"/>